<keyword evidence="8" id="KW-0418">Kinase</keyword>
<dbReference type="InterPro" id="IPR008271">
    <property type="entry name" value="Ser/Thr_kinase_AS"/>
</dbReference>
<dbReference type="GO" id="GO:0004674">
    <property type="term" value="F:protein serine/threonine kinase activity"/>
    <property type="evidence" value="ECO:0007669"/>
    <property type="project" value="UniProtKB-KW"/>
</dbReference>
<evidence type="ECO:0000313" key="18">
    <source>
        <dbReference type="Proteomes" id="UP001234989"/>
    </source>
</evidence>
<dbReference type="Pfam" id="PF13966">
    <property type="entry name" value="zf-RVT"/>
    <property type="match status" value="1"/>
</dbReference>
<keyword evidence="11 15" id="KW-0472">Membrane</keyword>
<evidence type="ECO:0000256" key="11">
    <source>
        <dbReference type="ARBA" id="ARBA00023136"/>
    </source>
</evidence>
<keyword evidence="7" id="KW-0547">Nucleotide-binding</keyword>
<feature type="domain" description="Protein kinase" evidence="16">
    <location>
        <begin position="277"/>
        <end position="544"/>
    </location>
</feature>
<comment type="subcellular location">
    <subcellularLocation>
        <location evidence="1">Membrane</location>
        <topology evidence="1">Single-pass membrane protein</topology>
    </subcellularLocation>
</comment>
<proteinExistence type="predicted"/>
<dbReference type="Gene3D" id="1.10.510.10">
    <property type="entry name" value="Transferase(Phosphotransferase) domain 1"/>
    <property type="match status" value="1"/>
</dbReference>
<comment type="catalytic activity">
    <reaction evidence="13">
        <text>L-threonyl-[protein] + ATP = O-phospho-L-threonyl-[protein] + ADP + H(+)</text>
        <dbReference type="Rhea" id="RHEA:46608"/>
        <dbReference type="Rhea" id="RHEA-COMP:11060"/>
        <dbReference type="Rhea" id="RHEA-COMP:11605"/>
        <dbReference type="ChEBI" id="CHEBI:15378"/>
        <dbReference type="ChEBI" id="CHEBI:30013"/>
        <dbReference type="ChEBI" id="CHEBI:30616"/>
        <dbReference type="ChEBI" id="CHEBI:61977"/>
        <dbReference type="ChEBI" id="CHEBI:456216"/>
        <dbReference type="EC" id="2.7.11.1"/>
    </reaction>
</comment>
<gene>
    <name evidence="17" type="ORF">MTR67_033798</name>
</gene>
<dbReference type="Gene3D" id="3.30.200.20">
    <property type="entry name" value="Phosphorylase Kinase, domain 1"/>
    <property type="match status" value="1"/>
</dbReference>
<dbReference type="EMBL" id="CP133619">
    <property type="protein sequence ID" value="WMV40413.1"/>
    <property type="molecule type" value="Genomic_DNA"/>
</dbReference>
<dbReference type="EC" id="2.7.11.1" evidence="2"/>
<sequence length="555" mass="63203">MLNWYTNGRYNLTPGGKYSITRSYNKLLGQQRRWRIAELAWTVVVQPKDRFILWLAEQRRLLTKERLANMHIPVEDGTCCLCDGQQIETTCIYLLSVTGLSKVSSKILTWADVQLLPGEVKQMLESIKAKHWKPFKKEIVAAIWGAVIYHTWRARNWKKFKHTIVQADIVIIQIKKEIIERLDLLELSRKADRCRGHIQKLIWKYEKKNTHSVLIASVCALLLVALICFCGYFLCKKLRTNDGRGLTVDVGTGASVVMFHGDLPYSSKDIIDKLEALTEEEIIGLGPFGTTYKLRMDDGNIFAIKMKKGFDRYFSRELEILGSLKHRYMVNLRGYCNSPTLKFLMYDFLSGGRLDEVLHERSEQLDWNTRLIIIMGAAKALAYLHHDCWPRIIHRDIKSSNILLDGNFEARLSDFGLAKFLEDEESDITTIVAGTFGYLDPDYMQSGRATEKSDVYSFGVLVLEVVSGKRPTDASFSDKGVNIAGWLKFLATENKQRDMVDPHCRLVKTESLDALLSVATQCVSSNPEERPTMQIIVQIIDTIVSPCPSNSNSDG</sequence>
<dbReference type="GO" id="GO:0016020">
    <property type="term" value="C:membrane"/>
    <property type="evidence" value="ECO:0007669"/>
    <property type="project" value="UniProtKB-SubCell"/>
</dbReference>
<keyword evidence="9" id="KW-0067">ATP-binding</keyword>
<dbReference type="InterPro" id="IPR011009">
    <property type="entry name" value="Kinase-like_dom_sf"/>
</dbReference>
<evidence type="ECO:0000256" key="8">
    <source>
        <dbReference type="ARBA" id="ARBA00022777"/>
    </source>
</evidence>
<evidence type="ECO:0000256" key="4">
    <source>
        <dbReference type="ARBA" id="ARBA00022553"/>
    </source>
</evidence>
<evidence type="ECO:0000256" key="10">
    <source>
        <dbReference type="ARBA" id="ARBA00022989"/>
    </source>
</evidence>
<keyword evidence="12" id="KW-0675">Receptor</keyword>
<dbReference type="FunFam" id="1.10.510.10:FF:000146">
    <property type="entry name" value="LRR receptor-like serine/threonine-protein kinase IOS1"/>
    <property type="match status" value="1"/>
</dbReference>
<dbReference type="SMART" id="SM00220">
    <property type="entry name" value="S_TKc"/>
    <property type="match status" value="1"/>
</dbReference>
<keyword evidence="4" id="KW-0597">Phosphoprotein</keyword>
<dbReference type="PROSITE" id="PS50011">
    <property type="entry name" value="PROTEIN_KINASE_DOM"/>
    <property type="match status" value="1"/>
</dbReference>
<dbReference type="Pfam" id="PF00069">
    <property type="entry name" value="Pkinase"/>
    <property type="match status" value="1"/>
</dbReference>
<dbReference type="Proteomes" id="UP001234989">
    <property type="component" value="Chromosome 8"/>
</dbReference>
<dbReference type="InterPro" id="IPR026960">
    <property type="entry name" value="RVT-Znf"/>
</dbReference>
<organism evidence="17 18">
    <name type="scientific">Solanum verrucosum</name>
    <dbReference type="NCBI Taxonomy" id="315347"/>
    <lineage>
        <taxon>Eukaryota</taxon>
        <taxon>Viridiplantae</taxon>
        <taxon>Streptophyta</taxon>
        <taxon>Embryophyta</taxon>
        <taxon>Tracheophyta</taxon>
        <taxon>Spermatophyta</taxon>
        <taxon>Magnoliopsida</taxon>
        <taxon>eudicotyledons</taxon>
        <taxon>Gunneridae</taxon>
        <taxon>Pentapetalae</taxon>
        <taxon>asterids</taxon>
        <taxon>lamiids</taxon>
        <taxon>Solanales</taxon>
        <taxon>Solanaceae</taxon>
        <taxon>Solanoideae</taxon>
        <taxon>Solaneae</taxon>
        <taxon>Solanum</taxon>
    </lineage>
</organism>
<keyword evidence="10 15" id="KW-1133">Transmembrane helix</keyword>
<evidence type="ECO:0000256" key="2">
    <source>
        <dbReference type="ARBA" id="ARBA00012513"/>
    </source>
</evidence>
<evidence type="ECO:0000256" key="13">
    <source>
        <dbReference type="ARBA" id="ARBA00047899"/>
    </source>
</evidence>
<dbReference type="PROSITE" id="PS00108">
    <property type="entry name" value="PROTEIN_KINASE_ST"/>
    <property type="match status" value="1"/>
</dbReference>
<feature type="transmembrane region" description="Helical" evidence="15">
    <location>
        <begin position="213"/>
        <end position="234"/>
    </location>
</feature>
<evidence type="ECO:0000259" key="16">
    <source>
        <dbReference type="PROSITE" id="PS50011"/>
    </source>
</evidence>
<dbReference type="PANTHER" id="PTHR48005:SF13">
    <property type="entry name" value="SERINE_THREONINE-PROTEIN KINASE DDB_G0278509-RELATED"/>
    <property type="match status" value="1"/>
</dbReference>
<dbReference type="GO" id="GO:0005524">
    <property type="term" value="F:ATP binding"/>
    <property type="evidence" value="ECO:0007669"/>
    <property type="project" value="UniProtKB-KW"/>
</dbReference>
<dbReference type="InterPro" id="IPR051420">
    <property type="entry name" value="Ser_Thr_Kinases_DiverseReg"/>
</dbReference>
<protein>
    <recommendedName>
        <fullName evidence="2">non-specific serine/threonine protein kinase</fullName>
        <ecNumber evidence="2">2.7.11.1</ecNumber>
    </recommendedName>
</protein>
<reference evidence="17" key="1">
    <citation type="submission" date="2023-08" db="EMBL/GenBank/DDBJ databases">
        <title>A de novo genome assembly of Solanum verrucosum Schlechtendal, a Mexican diploid species geographically isolated from the other diploid A-genome species in potato relatives.</title>
        <authorList>
            <person name="Hosaka K."/>
        </authorList>
    </citation>
    <scope>NUCLEOTIDE SEQUENCE</scope>
    <source>
        <tissue evidence="17">Young leaves</tissue>
    </source>
</reference>
<evidence type="ECO:0000256" key="12">
    <source>
        <dbReference type="ARBA" id="ARBA00023170"/>
    </source>
</evidence>
<evidence type="ECO:0000313" key="17">
    <source>
        <dbReference type="EMBL" id="WMV40413.1"/>
    </source>
</evidence>
<comment type="catalytic activity">
    <reaction evidence="14">
        <text>L-seryl-[protein] + ATP = O-phospho-L-seryl-[protein] + ADP + H(+)</text>
        <dbReference type="Rhea" id="RHEA:17989"/>
        <dbReference type="Rhea" id="RHEA-COMP:9863"/>
        <dbReference type="Rhea" id="RHEA-COMP:11604"/>
        <dbReference type="ChEBI" id="CHEBI:15378"/>
        <dbReference type="ChEBI" id="CHEBI:29999"/>
        <dbReference type="ChEBI" id="CHEBI:30616"/>
        <dbReference type="ChEBI" id="CHEBI:83421"/>
        <dbReference type="ChEBI" id="CHEBI:456216"/>
        <dbReference type="EC" id="2.7.11.1"/>
    </reaction>
</comment>
<keyword evidence="3" id="KW-0723">Serine/threonine-protein kinase</keyword>
<dbReference type="AlphaFoldDB" id="A0AAF0ZJM3"/>
<evidence type="ECO:0000256" key="15">
    <source>
        <dbReference type="SAM" id="Phobius"/>
    </source>
</evidence>
<name>A0AAF0ZJM3_SOLVR</name>
<dbReference type="PANTHER" id="PTHR48005">
    <property type="entry name" value="LEUCINE RICH REPEAT KINASE 2"/>
    <property type="match status" value="1"/>
</dbReference>
<dbReference type="InterPro" id="IPR000719">
    <property type="entry name" value="Prot_kinase_dom"/>
</dbReference>
<evidence type="ECO:0000256" key="3">
    <source>
        <dbReference type="ARBA" id="ARBA00022527"/>
    </source>
</evidence>
<keyword evidence="6 15" id="KW-0812">Transmembrane</keyword>
<evidence type="ECO:0000256" key="1">
    <source>
        <dbReference type="ARBA" id="ARBA00004167"/>
    </source>
</evidence>
<evidence type="ECO:0000256" key="14">
    <source>
        <dbReference type="ARBA" id="ARBA00048679"/>
    </source>
</evidence>
<evidence type="ECO:0000256" key="9">
    <source>
        <dbReference type="ARBA" id="ARBA00022840"/>
    </source>
</evidence>
<dbReference type="SUPFAM" id="SSF56112">
    <property type="entry name" value="Protein kinase-like (PK-like)"/>
    <property type="match status" value="1"/>
</dbReference>
<evidence type="ECO:0000256" key="7">
    <source>
        <dbReference type="ARBA" id="ARBA00022741"/>
    </source>
</evidence>
<accession>A0AAF0ZJM3</accession>
<evidence type="ECO:0000256" key="6">
    <source>
        <dbReference type="ARBA" id="ARBA00022692"/>
    </source>
</evidence>
<keyword evidence="18" id="KW-1185">Reference proteome</keyword>
<keyword evidence="5" id="KW-0808">Transferase</keyword>
<evidence type="ECO:0000256" key="5">
    <source>
        <dbReference type="ARBA" id="ARBA00022679"/>
    </source>
</evidence>